<dbReference type="Pfam" id="PF12688">
    <property type="entry name" value="TPR_5"/>
    <property type="match status" value="1"/>
</dbReference>
<evidence type="ECO:0000259" key="2">
    <source>
        <dbReference type="Pfam" id="PF12688"/>
    </source>
</evidence>
<dbReference type="PROSITE" id="PS50005">
    <property type="entry name" value="TPR"/>
    <property type="match status" value="1"/>
</dbReference>
<accession>A0ABV8LWQ0</accession>
<evidence type="ECO:0000313" key="4">
    <source>
        <dbReference type="Proteomes" id="UP001595816"/>
    </source>
</evidence>
<evidence type="ECO:0000313" key="3">
    <source>
        <dbReference type="EMBL" id="MFC4134878.1"/>
    </source>
</evidence>
<sequence length="165" mass="18332">MSQDRDRLLAEAVGLRESDRTEEARELLLTLSDRYPQDAEVAYQAAWAHDKLGLEAEAVPFYERSLATAGLSPEDRAGAFLGLGSTLRALGRYEDAVTTLRRGLAEFPDDAALQTFLAMAMYNVGQARESVSLLLKLLAETSGDERVRRYRRAIEFYAQDLDAIG</sequence>
<dbReference type="InterPro" id="IPR011990">
    <property type="entry name" value="TPR-like_helical_dom_sf"/>
</dbReference>
<dbReference type="SMART" id="SM00028">
    <property type="entry name" value="TPR"/>
    <property type="match status" value="2"/>
</dbReference>
<feature type="repeat" description="TPR" evidence="1">
    <location>
        <begin position="77"/>
        <end position="110"/>
    </location>
</feature>
<dbReference type="Proteomes" id="UP001595816">
    <property type="component" value="Unassembled WGS sequence"/>
</dbReference>
<dbReference type="Gene3D" id="1.25.40.10">
    <property type="entry name" value="Tetratricopeptide repeat domain"/>
    <property type="match status" value="1"/>
</dbReference>
<dbReference type="RefSeq" id="WP_253763318.1">
    <property type="nucleotide sequence ID" value="NZ_JAMZDZ010000001.1"/>
</dbReference>
<feature type="domain" description="Tetratrico peptide repeat group 5" evidence="2">
    <location>
        <begin position="41"/>
        <end position="161"/>
    </location>
</feature>
<protein>
    <submittedName>
        <fullName evidence="3">Tetratricopeptide repeat protein</fullName>
    </submittedName>
</protein>
<comment type="caution">
    <text evidence="3">The sequence shown here is derived from an EMBL/GenBank/DDBJ whole genome shotgun (WGS) entry which is preliminary data.</text>
</comment>
<organism evidence="3 4">
    <name type="scientific">Hamadaea flava</name>
    <dbReference type="NCBI Taxonomy" id="1742688"/>
    <lineage>
        <taxon>Bacteria</taxon>
        <taxon>Bacillati</taxon>
        <taxon>Actinomycetota</taxon>
        <taxon>Actinomycetes</taxon>
        <taxon>Micromonosporales</taxon>
        <taxon>Micromonosporaceae</taxon>
        <taxon>Hamadaea</taxon>
    </lineage>
</organism>
<evidence type="ECO:0000256" key="1">
    <source>
        <dbReference type="PROSITE-ProRule" id="PRU00339"/>
    </source>
</evidence>
<gene>
    <name evidence="3" type="ORF">ACFOZ4_30070</name>
</gene>
<dbReference type="EMBL" id="JBHSAY010000017">
    <property type="protein sequence ID" value="MFC4134878.1"/>
    <property type="molecule type" value="Genomic_DNA"/>
</dbReference>
<reference evidence="4" key="1">
    <citation type="journal article" date="2019" name="Int. J. Syst. Evol. Microbiol.">
        <title>The Global Catalogue of Microorganisms (GCM) 10K type strain sequencing project: providing services to taxonomists for standard genome sequencing and annotation.</title>
        <authorList>
            <consortium name="The Broad Institute Genomics Platform"/>
            <consortium name="The Broad Institute Genome Sequencing Center for Infectious Disease"/>
            <person name="Wu L."/>
            <person name="Ma J."/>
        </authorList>
    </citation>
    <scope>NUCLEOTIDE SEQUENCE [LARGE SCALE GENOMIC DNA]</scope>
    <source>
        <strain evidence="4">CGMCC 4.7289</strain>
    </source>
</reference>
<dbReference type="SUPFAM" id="SSF48452">
    <property type="entry name" value="TPR-like"/>
    <property type="match status" value="1"/>
</dbReference>
<dbReference type="InterPro" id="IPR019734">
    <property type="entry name" value="TPR_rpt"/>
</dbReference>
<keyword evidence="4" id="KW-1185">Reference proteome</keyword>
<dbReference type="InterPro" id="IPR041656">
    <property type="entry name" value="TPR_5"/>
</dbReference>
<proteinExistence type="predicted"/>
<keyword evidence="1" id="KW-0802">TPR repeat</keyword>
<name>A0ABV8LWQ0_9ACTN</name>